<feature type="compositionally biased region" description="Pro residues" evidence="1">
    <location>
        <begin position="82"/>
        <end position="95"/>
    </location>
</feature>
<evidence type="ECO:0000313" key="2">
    <source>
        <dbReference type="EMBL" id="KAK2096978.1"/>
    </source>
</evidence>
<dbReference type="EMBL" id="JASSZA010000012">
    <property type="protein sequence ID" value="KAK2096978.1"/>
    <property type="molecule type" value="Genomic_DNA"/>
</dbReference>
<comment type="caution">
    <text evidence="2">The sequence shown here is derived from an EMBL/GenBank/DDBJ whole genome shotgun (WGS) entry which is preliminary data.</text>
</comment>
<protein>
    <submittedName>
        <fullName evidence="2">Uncharacterized protein</fullName>
    </submittedName>
</protein>
<feature type="compositionally biased region" description="Low complexity" evidence="1">
    <location>
        <begin position="44"/>
        <end position="57"/>
    </location>
</feature>
<evidence type="ECO:0000256" key="1">
    <source>
        <dbReference type="SAM" id="MobiDB-lite"/>
    </source>
</evidence>
<sequence length="126" mass="12987">MSTAADQPCPSCSPCLVHEHGRRPALPQLQPLPGPRARPPTSPAPAAAPAWSTSTAADQPCPSCSPCLVHEHGRRPALPQLQPLPGPRARPPTSPAPAAAPAWSTSTAADQPCPSCSPCLVHEHGR</sequence>
<dbReference type="Proteomes" id="UP001266305">
    <property type="component" value="Unassembled WGS sequence"/>
</dbReference>
<evidence type="ECO:0000313" key="3">
    <source>
        <dbReference type="Proteomes" id="UP001266305"/>
    </source>
</evidence>
<proteinExistence type="predicted"/>
<feature type="compositionally biased region" description="Pro residues" evidence="1">
    <location>
        <begin position="30"/>
        <end position="43"/>
    </location>
</feature>
<name>A0ABQ9UIT5_SAGOE</name>
<keyword evidence="3" id="KW-1185">Reference proteome</keyword>
<gene>
    <name evidence="2" type="ORF">P7K49_026012</name>
</gene>
<feature type="compositionally biased region" description="Low complexity" evidence="1">
    <location>
        <begin position="96"/>
        <end position="109"/>
    </location>
</feature>
<feature type="region of interest" description="Disordered" evidence="1">
    <location>
        <begin position="75"/>
        <end position="114"/>
    </location>
</feature>
<reference evidence="2 3" key="1">
    <citation type="submission" date="2023-05" db="EMBL/GenBank/DDBJ databases">
        <title>B98-5 Cell Line De Novo Hybrid Assembly: An Optical Mapping Approach.</title>
        <authorList>
            <person name="Kananen K."/>
            <person name="Auerbach J.A."/>
            <person name="Kautto E."/>
            <person name="Blachly J.S."/>
        </authorList>
    </citation>
    <scope>NUCLEOTIDE SEQUENCE [LARGE SCALE GENOMIC DNA]</scope>
    <source>
        <strain evidence="2">B95-8</strain>
        <tissue evidence="2">Cell line</tissue>
    </source>
</reference>
<organism evidence="2 3">
    <name type="scientific">Saguinus oedipus</name>
    <name type="common">Cotton-top tamarin</name>
    <name type="synonym">Oedipomidas oedipus</name>
    <dbReference type="NCBI Taxonomy" id="9490"/>
    <lineage>
        <taxon>Eukaryota</taxon>
        <taxon>Metazoa</taxon>
        <taxon>Chordata</taxon>
        <taxon>Craniata</taxon>
        <taxon>Vertebrata</taxon>
        <taxon>Euteleostomi</taxon>
        <taxon>Mammalia</taxon>
        <taxon>Eutheria</taxon>
        <taxon>Euarchontoglires</taxon>
        <taxon>Primates</taxon>
        <taxon>Haplorrhini</taxon>
        <taxon>Platyrrhini</taxon>
        <taxon>Cebidae</taxon>
        <taxon>Callitrichinae</taxon>
        <taxon>Saguinus</taxon>
    </lineage>
</organism>
<accession>A0ABQ9UIT5</accession>
<feature type="region of interest" description="Disordered" evidence="1">
    <location>
        <begin position="23"/>
        <end position="62"/>
    </location>
</feature>